<dbReference type="AlphaFoldDB" id="T1I1Z5"/>
<dbReference type="EnsemblMetazoa" id="RPRC010315-RA">
    <property type="protein sequence ID" value="RPRC010315-PA"/>
    <property type="gene ID" value="RPRC010315"/>
</dbReference>
<sequence length="65" mass="8141">MTEDYRLWFRERMYGEVEEELNREWRNRWRASTKGRTTFPLRCHMQLHDWSRDTVCCAPKCSKWA</sequence>
<accession>T1I1Z5</accession>
<dbReference type="EMBL" id="ACPB03017668">
    <property type="status" value="NOT_ANNOTATED_CDS"/>
    <property type="molecule type" value="Genomic_DNA"/>
</dbReference>
<name>T1I1Z5_RHOPR</name>
<proteinExistence type="predicted"/>
<dbReference type="VEuPathDB" id="VectorBase:RPRC010315"/>
<keyword evidence="2" id="KW-1185">Reference proteome</keyword>
<protein>
    <submittedName>
        <fullName evidence="1">Uncharacterized protein</fullName>
    </submittedName>
</protein>
<dbReference type="Proteomes" id="UP000015103">
    <property type="component" value="Unassembled WGS sequence"/>
</dbReference>
<reference evidence="1" key="1">
    <citation type="submission" date="2015-05" db="UniProtKB">
        <authorList>
            <consortium name="EnsemblMetazoa"/>
        </authorList>
    </citation>
    <scope>IDENTIFICATION</scope>
</reference>
<evidence type="ECO:0000313" key="2">
    <source>
        <dbReference type="Proteomes" id="UP000015103"/>
    </source>
</evidence>
<evidence type="ECO:0000313" key="1">
    <source>
        <dbReference type="EnsemblMetazoa" id="RPRC010315-PA"/>
    </source>
</evidence>
<dbReference type="HOGENOM" id="CLU_2852459_0_0_1"/>
<dbReference type="InParanoid" id="T1I1Z5"/>
<organism evidence="1 2">
    <name type="scientific">Rhodnius prolixus</name>
    <name type="common">Triatomid bug</name>
    <dbReference type="NCBI Taxonomy" id="13249"/>
    <lineage>
        <taxon>Eukaryota</taxon>
        <taxon>Metazoa</taxon>
        <taxon>Ecdysozoa</taxon>
        <taxon>Arthropoda</taxon>
        <taxon>Hexapoda</taxon>
        <taxon>Insecta</taxon>
        <taxon>Pterygota</taxon>
        <taxon>Neoptera</taxon>
        <taxon>Paraneoptera</taxon>
        <taxon>Hemiptera</taxon>
        <taxon>Heteroptera</taxon>
        <taxon>Panheteroptera</taxon>
        <taxon>Cimicomorpha</taxon>
        <taxon>Reduviidae</taxon>
        <taxon>Triatominae</taxon>
        <taxon>Rhodnius</taxon>
    </lineage>
</organism>